<evidence type="ECO:0000259" key="1">
    <source>
        <dbReference type="Pfam" id="PF24929"/>
    </source>
</evidence>
<proteinExistence type="predicted"/>
<reference evidence="3 4" key="1">
    <citation type="submission" date="2019-03" db="EMBL/GenBank/DDBJ databases">
        <authorList>
            <person name="Gaulin E."/>
            <person name="Dumas B."/>
        </authorList>
    </citation>
    <scope>NUCLEOTIDE SEQUENCE [LARGE SCALE GENOMIC DNA]</scope>
    <source>
        <strain evidence="3">CBS 568.67</strain>
    </source>
</reference>
<sequence length="261" mass="29377">MATMAAFEADMMRMWAKPIHATPFTRDFGRLVSRVRLVVADGHECREQDYSATTHRVAAMVDVVKTVRRHLMEVRPIAWRVLTSAQDDVDARDDAALDMLVLKYGAYKDTDDAAAELVSIVGASSPTIALVKLIHQNVVLAALCHLHAAVSSSILLKDVRSPDGWQIHIRLDPTSCQLVHVRKEQSVDTSRQYVFHPRKCNKPFVLGRFVLTWEVRCIFPRAMNELTSARLRITDLAFAADVTPDARDELRRVFVGDLFLA</sequence>
<organism evidence="3 4">
    <name type="scientific">Aphanomyces stellatus</name>
    <dbReference type="NCBI Taxonomy" id="120398"/>
    <lineage>
        <taxon>Eukaryota</taxon>
        <taxon>Sar</taxon>
        <taxon>Stramenopiles</taxon>
        <taxon>Oomycota</taxon>
        <taxon>Saprolegniomycetes</taxon>
        <taxon>Saprolegniales</taxon>
        <taxon>Verrucalvaceae</taxon>
        <taxon>Aphanomyces</taxon>
    </lineage>
</organism>
<evidence type="ECO:0000313" key="2">
    <source>
        <dbReference type="EMBL" id="KAF0683620.1"/>
    </source>
</evidence>
<dbReference type="InterPro" id="IPR056651">
    <property type="entry name" value="GlfB-like_C"/>
</dbReference>
<keyword evidence="4" id="KW-1185">Reference proteome</keyword>
<protein>
    <submittedName>
        <fullName evidence="3">Aste57867_24326 protein</fullName>
    </submittedName>
</protein>
<reference evidence="2" key="2">
    <citation type="submission" date="2019-06" db="EMBL/GenBank/DDBJ databases">
        <title>Genomics analysis of Aphanomyces spp. identifies a new class of oomycete effector associated with host adaptation.</title>
        <authorList>
            <person name="Gaulin E."/>
        </authorList>
    </citation>
    <scope>NUCLEOTIDE SEQUENCE</scope>
    <source>
        <strain evidence="2">CBS 578.67</strain>
    </source>
</reference>
<dbReference type="EMBL" id="VJMH01007387">
    <property type="protein sequence ID" value="KAF0683620.1"/>
    <property type="molecule type" value="Genomic_DNA"/>
</dbReference>
<dbReference type="AlphaFoldDB" id="A0A485LR84"/>
<dbReference type="PANTHER" id="PTHR36127:SF1">
    <property type="entry name" value="COMM DOMAIN-CONTAINING PROTEIN"/>
    <property type="match status" value="1"/>
</dbReference>
<feature type="domain" description="Ras guanine nucleotide exchange factor glfB-like C-terminal" evidence="1">
    <location>
        <begin position="7"/>
        <end position="254"/>
    </location>
</feature>
<name>A0A485LR84_9STRA</name>
<evidence type="ECO:0000313" key="3">
    <source>
        <dbReference type="EMBL" id="VFU00966.1"/>
    </source>
</evidence>
<gene>
    <name evidence="3" type="primary">Aste57867_24326</name>
    <name evidence="2" type="ORF">As57867_024251</name>
    <name evidence="3" type="ORF">ASTE57867_24326</name>
</gene>
<dbReference type="OrthoDB" id="10503112at2759"/>
<dbReference type="PANTHER" id="PTHR36127">
    <property type="entry name" value="EXPRESSED PROTEIN"/>
    <property type="match status" value="1"/>
</dbReference>
<dbReference type="Pfam" id="PF24929">
    <property type="entry name" value="GlfB_C"/>
    <property type="match status" value="1"/>
</dbReference>
<dbReference type="Proteomes" id="UP000332933">
    <property type="component" value="Unassembled WGS sequence"/>
</dbReference>
<dbReference type="EMBL" id="CAADRA010007413">
    <property type="protein sequence ID" value="VFU00966.1"/>
    <property type="molecule type" value="Genomic_DNA"/>
</dbReference>
<evidence type="ECO:0000313" key="4">
    <source>
        <dbReference type="Proteomes" id="UP000332933"/>
    </source>
</evidence>
<accession>A0A485LR84</accession>